<dbReference type="EMBL" id="LT629779">
    <property type="protein sequence ID" value="SDS71072.1"/>
    <property type="molecule type" value="Genomic_DNA"/>
</dbReference>
<organism evidence="1 2">
    <name type="scientific">Pseudarthrobacter equi</name>
    <dbReference type="NCBI Taxonomy" id="728066"/>
    <lineage>
        <taxon>Bacteria</taxon>
        <taxon>Bacillati</taxon>
        <taxon>Actinomycetota</taxon>
        <taxon>Actinomycetes</taxon>
        <taxon>Micrococcales</taxon>
        <taxon>Micrococcaceae</taxon>
        <taxon>Pseudarthrobacter</taxon>
    </lineage>
</organism>
<accession>A0A1H1UEX7</accession>
<evidence type="ECO:0000313" key="1">
    <source>
        <dbReference type="EMBL" id="SDS71072.1"/>
    </source>
</evidence>
<evidence type="ECO:0000313" key="2">
    <source>
        <dbReference type="Proteomes" id="UP000198751"/>
    </source>
</evidence>
<keyword evidence="2" id="KW-1185">Reference proteome</keyword>
<name>A0A1H1UEX7_9MICC</name>
<sequence length="51" mass="5401">MTKTVNDPSDFAEEALAGFCDIHAFAGLTGPDVADGALMGNIKILNDFETR</sequence>
<protein>
    <submittedName>
        <fullName evidence="1">Uncharacterized protein</fullName>
    </submittedName>
</protein>
<reference evidence="2" key="1">
    <citation type="submission" date="2016-10" db="EMBL/GenBank/DDBJ databases">
        <authorList>
            <person name="Varghese N."/>
            <person name="Submissions S."/>
        </authorList>
    </citation>
    <scope>NUCLEOTIDE SEQUENCE [LARGE SCALE GENOMIC DNA]</scope>
    <source>
        <strain evidence="2">IMMIB L-1606</strain>
    </source>
</reference>
<dbReference type="AlphaFoldDB" id="A0A1H1UEX7"/>
<dbReference type="RefSeq" id="WP_157693418.1">
    <property type="nucleotide sequence ID" value="NZ_LT629779.1"/>
</dbReference>
<proteinExistence type="predicted"/>
<dbReference type="Proteomes" id="UP000198751">
    <property type="component" value="Chromosome I"/>
</dbReference>
<dbReference type="OrthoDB" id="9806345at2"/>
<gene>
    <name evidence="1" type="ORF">SAMN04489743_0671</name>
</gene>